<accession>A0A562TYQ0</accession>
<evidence type="ECO:0000313" key="7">
    <source>
        <dbReference type="EMBL" id="TWI98677.1"/>
    </source>
</evidence>
<dbReference type="InterPro" id="IPR013324">
    <property type="entry name" value="RNA_pol_sigma_r3/r4-like"/>
</dbReference>
<sequence length="186" mass="21929">MSSENDLLVARLTQGDAKAIEYLFKQYYARLTLFANRFVNDIDAAEEIVSDIFLMLWENGHEINFTGSISSYLFKSVQNKCLNYLKHQKIENLYVNYLEKQHLLEEVILTAESPYLEKEMVQQINIALESLPEKCREIFMMSRFDHMKYKDIAKQLDLSPKTVERQISIALDKLRRLLKHVSCLLW</sequence>
<keyword evidence="8" id="KW-1185">Reference proteome</keyword>
<evidence type="ECO:0000256" key="1">
    <source>
        <dbReference type="ARBA" id="ARBA00010641"/>
    </source>
</evidence>
<dbReference type="Proteomes" id="UP000317010">
    <property type="component" value="Unassembled WGS sequence"/>
</dbReference>
<evidence type="ECO:0000256" key="4">
    <source>
        <dbReference type="ARBA" id="ARBA00023163"/>
    </source>
</evidence>
<dbReference type="EMBL" id="VLLI01000008">
    <property type="protein sequence ID" value="TWI98677.1"/>
    <property type="molecule type" value="Genomic_DNA"/>
</dbReference>
<keyword evidence="3" id="KW-0731">Sigma factor</keyword>
<dbReference type="Pfam" id="PF04542">
    <property type="entry name" value="Sigma70_r2"/>
    <property type="match status" value="1"/>
</dbReference>
<dbReference type="Gene3D" id="1.10.1740.10">
    <property type="match status" value="1"/>
</dbReference>
<dbReference type="InterPro" id="IPR039425">
    <property type="entry name" value="RNA_pol_sigma-70-like"/>
</dbReference>
<dbReference type="InterPro" id="IPR014284">
    <property type="entry name" value="RNA_pol_sigma-70_dom"/>
</dbReference>
<dbReference type="AlphaFoldDB" id="A0A562TYQ0"/>
<dbReference type="Pfam" id="PF08281">
    <property type="entry name" value="Sigma70_r4_2"/>
    <property type="match status" value="1"/>
</dbReference>
<evidence type="ECO:0000313" key="8">
    <source>
        <dbReference type="Proteomes" id="UP000317010"/>
    </source>
</evidence>
<feature type="domain" description="RNA polymerase sigma factor 70 region 4 type 2" evidence="6">
    <location>
        <begin position="127"/>
        <end position="174"/>
    </location>
</feature>
<dbReference type="PANTHER" id="PTHR43133">
    <property type="entry name" value="RNA POLYMERASE ECF-TYPE SIGMA FACTO"/>
    <property type="match status" value="1"/>
</dbReference>
<dbReference type="SUPFAM" id="SSF88659">
    <property type="entry name" value="Sigma3 and sigma4 domains of RNA polymerase sigma factors"/>
    <property type="match status" value="1"/>
</dbReference>
<dbReference type="GO" id="GO:0006352">
    <property type="term" value="P:DNA-templated transcription initiation"/>
    <property type="evidence" value="ECO:0007669"/>
    <property type="project" value="InterPro"/>
</dbReference>
<dbReference type="NCBIfam" id="TIGR02937">
    <property type="entry name" value="sigma70-ECF"/>
    <property type="match status" value="1"/>
</dbReference>
<dbReference type="NCBIfam" id="TIGR02985">
    <property type="entry name" value="Sig70_bacteroi1"/>
    <property type="match status" value="1"/>
</dbReference>
<feature type="domain" description="RNA polymerase sigma-70 region 2" evidence="5">
    <location>
        <begin position="23"/>
        <end position="89"/>
    </location>
</feature>
<dbReference type="InterPro" id="IPR013325">
    <property type="entry name" value="RNA_pol_sigma_r2"/>
</dbReference>
<evidence type="ECO:0000256" key="2">
    <source>
        <dbReference type="ARBA" id="ARBA00023015"/>
    </source>
</evidence>
<dbReference type="InterPro" id="IPR007627">
    <property type="entry name" value="RNA_pol_sigma70_r2"/>
</dbReference>
<dbReference type="InterPro" id="IPR014327">
    <property type="entry name" value="RNA_pol_sigma70_bacteroid"/>
</dbReference>
<comment type="similarity">
    <text evidence="1">Belongs to the sigma-70 factor family. ECF subfamily.</text>
</comment>
<reference evidence="7 8" key="1">
    <citation type="submission" date="2019-07" db="EMBL/GenBank/DDBJ databases">
        <title>Genomic Encyclopedia of Archaeal and Bacterial Type Strains, Phase II (KMG-II): from individual species to whole genera.</title>
        <authorList>
            <person name="Goeker M."/>
        </authorList>
    </citation>
    <scope>NUCLEOTIDE SEQUENCE [LARGE SCALE GENOMIC DNA]</scope>
    <source>
        <strain evidence="7 8">ATCC BAA-1854</strain>
    </source>
</reference>
<dbReference type="RefSeq" id="WP_144913531.1">
    <property type="nucleotide sequence ID" value="NZ_VLLI01000008.1"/>
</dbReference>
<dbReference type="GO" id="GO:0003677">
    <property type="term" value="F:DNA binding"/>
    <property type="evidence" value="ECO:0007669"/>
    <property type="project" value="InterPro"/>
</dbReference>
<evidence type="ECO:0000259" key="6">
    <source>
        <dbReference type="Pfam" id="PF08281"/>
    </source>
</evidence>
<gene>
    <name evidence="7" type="ORF">JN11_02865</name>
</gene>
<comment type="caution">
    <text evidence="7">The sequence shown here is derived from an EMBL/GenBank/DDBJ whole genome shotgun (WGS) entry which is preliminary data.</text>
</comment>
<dbReference type="InterPro" id="IPR013249">
    <property type="entry name" value="RNA_pol_sigma70_r4_t2"/>
</dbReference>
<dbReference type="CDD" id="cd06171">
    <property type="entry name" value="Sigma70_r4"/>
    <property type="match status" value="1"/>
</dbReference>
<dbReference type="GO" id="GO:0016987">
    <property type="term" value="F:sigma factor activity"/>
    <property type="evidence" value="ECO:0007669"/>
    <property type="project" value="UniProtKB-KW"/>
</dbReference>
<dbReference type="Gene3D" id="1.10.10.10">
    <property type="entry name" value="Winged helix-like DNA-binding domain superfamily/Winged helix DNA-binding domain"/>
    <property type="match status" value="1"/>
</dbReference>
<evidence type="ECO:0000256" key="3">
    <source>
        <dbReference type="ARBA" id="ARBA00023082"/>
    </source>
</evidence>
<organism evidence="7 8">
    <name type="scientific">Mucilaginibacter frigoritolerans</name>
    <dbReference type="NCBI Taxonomy" id="652788"/>
    <lineage>
        <taxon>Bacteria</taxon>
        <taxon>Pseudomonadati</taxon>
        <taxon>Bacteroidota</taxon>
        <taxon>Sphingobacteriia</taxon>
        <taxon>Sphingobacteriales</taxon>
        <taxon>Sphingobacteriaceae</taxon>
        <taxon>Mucilaginibacter</taxon>
    </lineage>
</organism>
<dbReference type="OrthoDB" id="1100095at2"/>
<dbReference type="PANTHER" id="PTHR43133:SF46">
    <property type="entry name" value="RNA POLYMERASE SIGMA-70 FACTOR ECF SUBFAMILY"/>
    <property type="match status" value="1"/>
</dbReference>
<dbReference type="SUPFAM" id="SSF88946">
    <property type="entry name" value="Sigma2 domain of RNA polymerase sigma factors"/>
    <property type="match status" value="1"/>
</dbReference>
<proteinExistence type="inferred from homology"/>
<keyword evidence="2" id="KW-0805">Transcription regulation</keyword>
<name>A0A562TYQ0_9SPHI</name>
<protein>
    <submittedName>
        <fullName evidence="7">RNA polymerase sigma-70 factor (ECF subfamily)</fullName>
    </submittedName>
</protein>
<evidence type="ECO:0000259" key="5">
    <source>
        <dbReference type="Pfam" id="PF04542"/>
    </source>
</evidence>
<dbReference type="InterPro" id="IPR036388">
    <property type="entry name" value="WH-like_DNA-bd_sf"/>
</dbReference>
<keyword evidence="4" id="KW-0804">Transcription</keyword>